<gene>
    <name evidence="4" type="ORF">GTP46_10120</name>
</gene>
<evidence type="ECO:0000313" key="4">
    <source>
        <dbReference type="EMBL" id="MYM23000.1"/>
    </source>
</evidence>
<feature type="domain" description="Bacterial Ig-like" evidence="3">
    <location>
        <begin position="3182"/>
        <end position="3277"/>
    </location>
</feature>
<reference evidence="4 5" key="1">
    <citation type="submission" date="2019-12" db="EMBL/GenBank/DDBJ databases">
        <title>Novel species isolated from a subtropical stream in China.</title>
        <authorList>
            <person name="Lu H."/>
        </authorList>
    </citation>
    <scope>NUCLEOTIDE SEQUENCE [LARGE SCALE GENOMIC DNA]</scope>
    <source>
        <strain evidence="4 5">FT135W</strain>
    </source>
</reference>
<dbReference type="InterPro" id="IPR001343">
    <property type="entry name" value="Hemolysn_Ca-bd"/>
</dbReference>
<feature type="domain" description="DUF4214" evidence="1">
    <location>
        <begin position="4281"/>
        <end position="4336"/>
    </location>
</feature>
<dbReference type="Proteomes" id="UP000479335">
    <property type="component" value="Unassembled WGS sequence"/>
</dbReference>
<feature type="domain" description="Bacterial Ig-like" evidence="3">
    <location>
        <begin position="3389"/>
        <end position="3481"/>
    </location>
</feature>
<dbReference type="Pfam" id="PF14252">
    <property type="entry name" value="DUF4347"/>
    <property type="match status" value="1"/>
</dbReference>
<feature type="domain" description="Bacterial Ig-like" evidence="3">
    <location>
        <begin position="1553"/>
        <end position="1647"/>
    </location>
</feature>
<sequence length="4361" mass="428215">MSNQSHTYHSVLFIDAGVAGAATLAEGVSDDVLVVKLVSWRNGVEQIATVLRNYQDLDSIQIVSHGAEGQLQLGNTVLDQAGLARYADALREWGAALRDGGDLLLYGCDVAQGTAGQDFVDALSTASGADVAASTDLTGAHGNWDLEYQHGTIETASVLSTAAEQAFAGDLALVNGGASGTFTFGTSSDVTLLNSTGLAAGAVVHLNNVLGTGLDLYTQSTNGGGVVVVNANGTSVLGVQVTDDRLTVNGSLLSPVSYVDLRANSGVFDMLSLNLGSGSLVGNLLGTVIFTVYALDANYQPTGVGVSLTSLVVNEYGLLNFASMADFKGIYGIRIVNPLGFEVAIDDVTVANGRVANSITSAAYNANTGVLALTAVGIRAGDAIDPSKLTVTGANGATYTLTSAVVSASSTTAASITLNAADALAINGLLNNNGSSSVDGTSFNIAAAANWDSNLSNGIDMTGNPITVSSVQLPTISSASYNAGTHVLTVTGANLVGIIGGSNDITVAKLSLKGEGGVSRVLSTTGNVDVSSATSFSVTLSGADIAAVEALLNKNGTISAGGTTYQLVAGDDWNSVIGNANTAVAGVGVAVTNTTNSAPTITGAAAGAVNDNATIKPFSGVTVADVNGDNVSMTISFNSANGTLSGTGLSGSNGSYTLSATTPATLTTQLKALTFTPTANQAAVGVGIATTFTLTATDALGASSGSNSSTVVTATSVNDAPVLSGTAAAQSVTAGGTLHPFSGISLSDPDVGAVVIVTITPDSAAKGVFTPASLSASGFVTLDGGVSYTLALAAPGAAQTALQTLVFQSTAGLNATTTFTVSINDGSVIVSNSATTVVSASPSSTTALSVAFSADTGTSSSDLITKTAAQTISGTLSAGLASGEAVQVSLDNGSTWTTVSTSVGSSSWSLAGQTLSGSGTLQVRVTNPGGSSTPLSASYTLDTTAPSNTSTSVSFSADTGASSTDLITKTAAQTISGMLNTTLAGDEHVEVSLNNGSTWATASASGTSWSLAGQTLTGSNTLQVRVVDTAGNIGSATSTAYVLDTTAPTVAMTTSVSALKSGETAIVTLTFSETPDGATLSLSDLNATGGTLANLTATANPRVYTVEFTPNSGLSGLAGNVTLTAASYTDLAGNTGAGATSASITINTLGPSVLITSDAATLKSGETSNITFTFSSAPSGFTAGDIVASGGTISGLTSLGGGVYSAVFTPGSNVTAAASITVTGGSYTDSFGNAGGGGVTPVIAVDTRAPTLAITSNVSAVKDGDTAAITFTFSETPLGFTSGDVNVSGGSLSGFTVTANPLVYTAVFTPASGVNSGSASITVSSGSYTDLAGNSGTAGTTPSISIDTQAPTTIGTGFSFSADTGASSTDLITRTAAQTVSGSLSAALVAGETVQVSLDHGTTWTNATASTGATSWSLSGRTLSGSDTVQVRVNDAAGNHGAAFGAAYVLDTTAPTVSVTSDLSALKAGDTATLTFTFSETPYNFTASSLTVTGGTVSGLAATANPLVYTALYTPTAGQAGVTGTAQVNAGGYTDAAGNNGTVSAAVPISINTTLPSLVITSNDLALKSGEAATLTFTFSTPPTGFTAADINYSNGTLSGFTVTANPLVYTALFTPDVNLASGSAGISVGAGAYSDAFGNSGSGASAPAISIDTLAPTVAITSNVGAVKAGETATVTFTFSEQPVGFTASDVVTTGGVLSGLAPTANPLVYSATFTPTAGIQNTAASITVASGAFTDLAGNAATAALTPPIAIDTLPPAAIGSSVLFSADNGSSATDLVTNASSQTISGTLVGVLGSGETVEVSLDNGATWTNATGSGSAWTLTGQNLTASDTLKVRVTDAAGNHGATYSVAYVLDTTPPTVSISSSASAVKAGETATITFTFNEAPSGFDLSDISAGSGTLSGLTATSNPLVYTATYTPLPGQDGVSDAVTVAAGSYTDKAGNAGAGASSGTIAVDTVAPTTTGASVVFSADTGSSGADLITNTAAQNLSGTLSANLQSGETVEISLNGGSSWITATGSAGSASWSLSGQTLSSGAGHTVQVRVSDAAGNHGSPFSAGYTLDSSPPTLVISTSKTVLNSADAPIITFTFSEAPTGFSASSVNVTGGTLTGFSATANPLVYTAVFTPTAGQSAGVAAISVAPGAYTDTAGNGGFGASAPSISYATVAPGVAILSDVSMLKAGDTANITFKFSSAPVGFTLGDVTVSGGTLSSFAATADPLVYTAVLSPTNGVAAGSGAVSIANGTFTDSLGNAGVGGAMTAISIDTLAPTLSISSSASSLNSSGTAVITFTFSEPPAAFSLGDISATNGTLSGLVQTANPLVYTAVLTPAANVAAATAVVTVAAGAYADVAGNGGAASNSPGISIDTLAPALAGSSLLFSSDTGASSTDLITKVAAQTLAGTLGGGVLAVGDVVEVSLNNGSSWTTAASATGGSSWALTGQTLTSTGTVQVRVSDSNGNHGTVSTYNYVLDTTPPTVAISSDSSTLKAGQSATISFTFSEAPSGFTVGDLIASGGTLSGFAATANPLVYTVVLTPTPGYNGSASVTLGNGLYTDIAGNLGSGGSAPAISVDTQAPTLSITSSASALKVGETAVITFTFSDAPAAFVLGNITASYGALSGLAATANPLVYTALYTPTAGTAAASESISVAGSVYADAAGNLGSTVSSAPIAIDTLAPTTGGAAVSFSADHGASGTDLITNAATQIISGTLDAPLVAGEVVQVSLNNGASWLSAIASGPSSWALTPQSLGGSGNLLVRVSDAAGNAGSVFSAAYVLDLVAPTMAVTSSATALKAGESATLTFTFSEAPSGFTVSDLVAVNGTLSGFIATANPLVYTVLLTPNAGLAGGSAGVTLAPGLYTDLAGNAGGSASSPLVTVDTAPPVLSMTSSAANLKIGESAVITFSFSEAPVGFTFSDISVAGGTLSGFGLTANPLVYTALFTPTPGVASGSGSISVLAGQFFDAAGNPAALATLPTINYSTLAPGTGSASVQFSSDTGVSGDLVTSVALQNISGTLNANLQTGELVEVSLDNGVNWVTAASTVGSTLWALAPTVLGGSGVLQVRVTDAAGNHGVASAKAYVLDTTAPGATFSSNLSSMKAGDIGTLTISFSEVPTGFTFADLIATGVTLDAASFGATANPLVYTVQFSPIFNFSGAGSVSLGAGSYTDLAGNLGSAAASASVSIDATPPSMVISSSVSALKAGETAVITFTFSEAPLGFAVGDVTAVGGTLSGFTATANPLVYTVVFTPTPGSAGGAASISVAPNVYSDSAGNAGLGGSTPTLSYDTLAPLSAATGTPRFSADTGSSGTDLITSVAGQTVSGTLTAPLASGETVQVSFDDGATWTAASVTTVSGVTTWSLAHTLTASGVMRVRVMDTAGNHSTETVTPYAYDASPPTVTISSSAAVANGVAPTTLTLTFSEIPNGLTLGMISATGGTLGNLQPTSDPKVYTVDYTPVAGTASGTVAITISGAYTDTAGNTGSSGSLASLAIDTLAPSATAGGVSFSADTGTAGDLITNVATQTLSGNLSAPLVAGDVVQISLDNGISWSTVPTSVGATSWSVSKTLSGSGTLKVRVIDAAGNASTAYAANYTVDTTAPTITLANSGGAVQQGGHATITLTLSDPGVLTAADLVVTGGVITSFTGSGSSYTVVITPPTNSTTPITVNLGGGHFSDAAGNTNTAAAPLVVTVDTNPPPVADTGSPTLVDGVVIHTVMGTDSRTGLATRTVTVPTITSARPEDTSTSHAHLADIPLGIVANGTLPATSLTVSVPVGVGFAASGPALLLDGAQAQIDLIGRIDDQTVPGQATRAAMEAQAREFLASLENGTHLQHATLTLDGQAGSPDAVLIINGAAVAAHDVATPVAHAEAAAPGDGTAIALVVDARKLPLNIGLELDDVHFAAIIGAANVQGGAGANFFIGDDAAQRIWLSTGSDNDTLYGNGGNDILATAGGNDYLHGGDGNDSLAGGGGNDQLLGGDGNDLLQGGRSDSGQWQFFLKDGKVVAQHQLVLAGAGVTETVTAAELDASQKLLTFIQGKAAWLEDLSLLYHTAFDRAPDLPGLNDWAAREVSLQQQAERMLWSDEALGSIMKLDNHAYVATLLHNSLGVAPAESAPASYVARLDAAPVGDVAARASVFADIAMTAAHRAFWIGDAGAPLGTEVLTQEQGWILNSGDDRLEGGAGSDLLVGGDGIDTVVYSDNAAAYSLALNRSGDVMIVDAAGAADTLRQIELGEFNGAKLDLRFTQTPTAKLQEIGMLYQMTLDRAGDFDGFVSWINSGRDGASLADGFLMSTEFQQHYGALDNQAFVNLLYHNVTDHDADSATLAKWDGYLASHSRTDLVSLLAQDVTLVGGQYGVHGLGLIGNL</sequence>
<feature type="domain" description="Bacterial Ig-like" evidence="3">
    <location>
        <begin position="1148"/>
        <end position="1238"/>
    </location>
</feature>
<feature type="domain" description="Bacterial Ig-like" evidence="3">
    <location>
        <begin position="2571"/>
        <end position="2669"/>
    </location>
</feature>
<dbReference type="InterPro" id="IPR025282">
    <property type="entry name" value="DUF4214"/>
</dbReference>
<feature type="domain" description="Bacterial Ig-like" evidence="3">
    <location>
        <begin position="1246"/>
        <end position="1341"/>
    </location>
</feature>
<dbReference type="PROSITE" id="PS00330">
    <property type="entry name" value="HEMOLYSIN_CALCIUM"/>
    <property type="match status" value="4"/>
</dbReference>
<evidence type="ECO:0000313" key="5">
    <source>
        <dbReference type="Proteomes" id="UP000479335"/>
    </source>
</evidence>
<protein>
    <submittedName>
        <fullName evidence="4">DUF4347 domain-containing protein</fullName>
    </submittedName>
</protein>
<dbReference type="Gene3D" id="2.60.40.10">
    <property type="entry name" value="Immunoglobulins"/>
    <property type="match status" value="9"/>
</dbReference>
<feature type="domain" description="Bacterial Ig-like" evidence="3">
    <location>
        <begin position="1451"/>
        <end position="1547"/>
    </location>
</feature>
<name>A0A6L8K6Y7_9BURK</name>
<dbReference type="EMBL" id="WWCN01000005">
    <property type="protein sequence ID" value="MYM23000.1"/>
    <property type="molecule type" value="Genomic_DNA"/>
</dbReference>
<dbReference type="GO" id="GO:0005509">
    <property type="term" value="F:calcium ion binding"/>
    <property type="evidence" value="ECO:0007669"/>
    <property type="project" value="InterPro"/>
</dbReference>
<evidence type="ECO:0000259" key="2">
    <source>
        <dbReference type="Pfam" id="PF14252"/>
    </source>
</evidence>
<dbReference type="RefSeq" id="WP_161006495.1">
    <property type="nucleotide sequence ID" value="NZ_WWCN01000005.1"/>
</dbReference>
<feature type="domain" description="Bacterial Ig-like" evidence="3">
    <location>
        <begin position="2165"/>
        <end position="2258"/>
    </location>
</feature>
<keyword evidence="5" id="KW-1185">Reference proteome</keyword>
<dbReference type="InterPro" id="IPR044048">
    <property type="entry name" value="Big_12"/>
</dbReference>
<dbReference type="Pfam" id="PF13946">
    <property type="entry name" value="DUF4214"/>
    <property type="match status" value="1"/>
</dbReference>
<feature type="domain" description="Bacterial Ig-like" evidence="3">
    <location>
        <begin position="2265"/>
        <end position="2364"/>
    </location>
</feature>
<feature type="domain" description="DUF4347" evidence="2">
    <location>
        <begin position="11"/>
        <end position="169"/>
    </location>
</feature>
<dbReference type="InterPro" id="IPR018511">
    <property type="entry name" value="Hemolysin-typ_Ca-bd_CS"/>
</dbReference>
<dbReference type="Gene3D" id="2.60.40.650">
    <property type="match status" value="1"/>
</dbReference>
<organism evidence="4 5">
    <name type="scientific">Duganella flavida</name>
    <dbReference type="NCBI Taxonomy" id="2692175"/>
    <lineage>
        <taxon>Bacteria</taxon>
        <taxon>Pseudomonadati</taxon>
        <taxon>Pseudomonadota</taxon>
        <taxon>Betaproteobacteria</taxon>
        <taxon>Burkholderiales</taxon>
        <taxon>Oxalobacteraceae</taxon>
        <taxon>Telluria group</taxon>
        <taxon>Duganella</taxon>
    </lineage>
</organism>
<feature type="domain" description="Bacterial Ig-like" evidence="3">
    <location>
        <begin position="2063"/>
        <end position="2157"/>
    </location>
</feature>
<comment type="caution">
    <text evidence="4">The sequence shown here is derived from an EMBL/GenBank/DDBJ whole genome shotgun (WGS) entry which is preliminary data.</text>
</comment>
<evidence type="ECO:0000259" key="3">
    <source>
        <dbReference type="Pfam" id="PF19078"/>
    </source>
</evidence>
<accession>A0A6L8K6Y7</accession>
<dbReference type="Pfam" id="PF19078">
    <property type="entry name" value="Big_12"/>
    <property type="match status" value="18"/>
</dbReference>
<dbReference type="SUPFAM" id="SSF51120">
    <property type="entry name" value="beta-Roll"/>
    <property type="match status" value="2"/>
</dbReference>
<dbReference type="InterPro" id="IPR013783">
    <property type="entry name" value="Ig-like_fold"/>
</dbReference>
<dbReference type="Pfam" id="PF00353">
    <property type="entry name" value="HemolysinCabind"/>
    <property type="match status" value="3"/>
</dbReference>
<dbReference type="InterPro" id="IPR025592">
    <property type="entry name" value="DUF4347"/>
</dbReference>
<feature type="domain" description="Bacterial Ig-like" evidence="3">
    <location>
        <begin position="2471"/>
        <end position="2564"/>
    </location>
</feature>
<feature type="domain" description="Bacterial Ig-like" evidence="3">
    <location>
        <begin position="3591"/>
        <end position="3680"/>
    </location>
</feature>
<feature type="domain" description="Bacterial Ig-like" evidence="3">
    <location>
        <begin position="1044"/>
        <end position="1143"/>
    </location>
</feature>
<feature type="domain" description="Bacterial Ig-like" evidence="3">
    <location>
        <begin position="3080"/>
        <end position="3179"/>
    </location>
</feature>
<dbReference type="PRINTS" id="PR00313">
    <property type="entry name" value="CABNDNGRPT"/>
</dbReference>
<dbReference type="PANTHER" id="PTHR34677:SF3">
    <property type="entry name" value="BACTERIAL IG-LIKE DOMAIN-CONTAINING PROTEIN"/>
    <property type="match status" value="1"/>
</dbReference>
<feature type="domain" description="Bacterial Ig-like" evidence="3">
    <location>
        <begin position="2775"/>
        <end position="2870"/>
    </location>
</feature>
<dbReference type="InterPro" id="IPR011049">
    <property type="entry name" value="Serralysin-like_metalloprot_C"/>
</dbReference>
<feature type="domain" description="Bacterial Ig-like" evidence="3">
    <location>
        <begin position="1653"/>
        <end position="1745"/>
    </location>
</feature>
<feature type="domain" description="Bacterial Ig-like" evidence="3">
    <location>
        <begin position="1856"/>
        <end position="1953"/>
    </location>
</feature>
<feature type="domain" description="Bacterial Ig-like" evidence="3">
    <location>
        <begin position="2876"/>
        <end position="2967"/>
    </location>
</feature>
<proteinExistence type="predicted"/>
<evidence type="ECO:0000259" key="1">
    <source>
        <dbReference type="Pfam" id="PF13946"/>
    </source>
</evidence>
<dbReference type="PANTHER" id="PTHR34677">
    <property type="match status" value="1"/>
</dbReference>